<dbReference type="RefSeq" id="WP_377489547.1">
    <property type="nucleotide sequence ID" value="NZ_JBHMDO010000003.1"/>
</dbReference>
<keyword evidence="3" id="KW-0560">Oxidoreductase</keyword>
<evidence type="ECO:0000313" key="8">
    <source>
        <dbReference type="EMBL" id="MFB9324870.1"/>
    </source>
</evidence>
<evidence type="ECO:0000256" key="1">
    <source>
        <dbReference type="ARBA" id="ARBA00022714"/>
    </source>
</evidence>
<dbReference type="CDD" id="cd03530">
    <property type="entry name" value="Rieske_NirD_small_Bacillus"/>
    <property type="match status" value="1"/>
</dbReference>
<protein>
    <submittedName>
        <fullName evidence="8">Nitrite reductase small subunit NirD</fullName>
    </submittedName>
</protein>
<evidence type="ECO:0000256" key="2">
    <source>
        <dbReference type="ARBA" id="ARBA00022723"/>
    </source>
</evidence>
<keyword evidence="9" id="KW-1185">Reference proteome</keyword>
<reference evidence="8 9" key="1">
    <citation type="submission" date="2024-09" db="EMBL/GenBank/DDBJ databases">
        <authorList>
            <person name="Sun Q."/>
            <person name="Mori K."/>
        </authorList>
    </citation>
    <scope>NUCLEOTIDE SEQUENCE [LARGE SCALE GENOMIC DNA]</scope>
    <source>
        <strain evidence="8 9">TISTR 2452</strain>
    </source>
</reference>
<evidence type="ECO:0000256" key="6">
    <source>
        <dbReference type="ARBA" id="ARBA00023063"/>
    </source>
</evidence>
<dbReference type="Pfam" id="PF13806">
    <property type="entry name" value="Rieske_2"/>
    <property type="match status" value="1"/>
</dbReference>
<dbReference type="Gene3D" id="2.102.10.10">
    <property type="entry name" value="Rieske [2Fe-2S] iron-sulphur domain"/>
    <property type="match status" value="1"/>
</dbReference>
<keyword evidence="2" id="KW-0479">Metal-binding</keyword>
<dbReference type="Proteomes" id="UP001589747">
    <property type="component" value="Unassembled WGS sequence"/>
</dbReference>
<evidence type="ECO:0000259" key="7">
    <source>
        <dbReference type="PROSITE" id="PS51296"/>
    </source>
</evidence>
<accession>A0ABV5KJ01</accession>
<keyword evidence="1" id="KW-0001">2Fe-2S</keyword>
<dbReference type="PROSITE" id="PS51296">
    <property type="entry name" value="RIESKE"/>
    <property type="match status" value="1"/>
</dbReference>
<organism evidence="8 9">
    <name type="scientific">Paenibacillus aurantiacus</name>
    <dbReference type="NCBI Taxonomy" id="1936118"/>
    <lineage>
        <taxon>Bacteria</taxon>
        <taxon>Bacillati</taxon>
        <taxon>Bacillota</taxon>
        <taxon>Bacilli</taxon>
        <taxon>Bacillales</taxon>
        <taxon>Paenibacillaceae</taxon>
        <taxon>Paenibacillus</taxon>
    </lineage>
</organism>
<dbReference type="InterPro" id="IPR036922">
    <property type="entry name" value="Rieske_2Fe-2S_sf"/>
</dbReference>
<dbReference type="InterPro" id="IPR012748">
    <property type="entry name" value="Rieske-like_NirD"/>
</dbReference>
<proteinExistence type="predicted"/>
<name>A0ABV5KJ01_9BACL</name>
<dbReference type="SUPFAM" id="SSF50022">
    <property type="entry name" value="ISP domain"/>
    <property type="match status" value="1"/>
</dbReference>
<evidence type="ECO:0000256" key="3">
    <source>
        <dbReference type="ARBA" id="ARBA00023002"/>
    </source>
</evidence>
<keyword evidence="6" id="KW-0534">Nitrate assimilation</keyword>
<gene>
    <name evidence="8" type="primary">nirD</name>
    <name evidence="8" type="ORF">ACFFSY_02800</name>
</gene>
<comment type="caution">
    <text evidence="8">The sequence shown here is derived from an EMBL/GenBank/DDBJ whole genome shotgun (WGS) entry which is preliminary data.</text>
</comment>
<evidence type="ECO:0000256" key="4">
    <source>
        <dbReference type="ARBA" id="ARBA00023004"/>
    </source>
</evidence>
<sequence>MSVQTQLVYRAVGPLLSFPVGAGKEVRIGSLALAVFRTTDGSMYALENRTPHRKGGPLAEAIVSGHYIYCPLRDLKISLRDGLVQEPDTGQARTYPVKIEDGYVHIEVPA</sequence>
<dbReference type="NCBIfam" id="TIGR02378">
    <property type="entry name" value="nirD_assim_sml"/>
    <property type="match status" value="1"/>
</dbReference>
<evidence type="ECO:0000313" key="9">
    <source>
        <dbReference type="Proteomes" id="UP001589747"/>
    </source>
</evidence>
<dbReference type="InterPro" id="IPR017941">
    <property type="entry name" value="Rieske_2Fe-2S"/>
</dbReference>
<feature type="domain" description="Rieske" evidence="7">
    <location>
        <begin position="10"/>
        <end position="106"/>
    </location>
</feature>
<keyword evidence="4" id="KW-0408">Iron</keyword>
<evidence type="ECO:0000256" key="5">
    <source>
        <dbReference type="ARBA" id="ARBA00023014"/>
    </source>
</evidence>
<keyword evidence="5" id="KW-0411">Iron-sulfur</keyword>
<dbReference type="EMBL" id="JBHMDO010000003">
    <property type="protein sequence ID" value="MFB9324870.1"/>
    <property type="molecule type" value="Genomic_DNA"/>
</dbReference>